<evidence type="ECO:0000313" key="2">
    <source>
        <dbReference type="EMBL" id="THU84588.1"/>
    </source>
</evidence>
<name>A0A4S8L8R4_DENBC</name>
<proteinExistence type="predicted"/>
<sequence length="311" mass="33394">MFSKAIISSFFLFHVVSAIPFPQLANELPNSVTHIAFDEDTGHYIAFNKDGFLYGRYVAEKRSMVNLDRRDSTCAPLSVEEAETLPGWKNIVQYANDNWGDGSRSIVTNPTEYVDYGALVCVQTDNVELSFTGEPTCQTNNITTGGLLVGTSGSVSLGVDQGFAAATSLTTTQASTIGVDTSLSVKVGIPEVADVTQTITMSTSLTNTNSQAASTTYNDVVGVTITMDAPEGKTCNAISSTNRCTLQATGNVKYIASGWVWFNYESRKDGHYKWAVSIEATNPNIDDRSSTMKVTGSVEADTHVAYSGECV</sequence>
<dbReference type="EMBL" id="ML179591">
    <property type="protein sequence ID" value="THU84588.1"/>
    <property type="molecule type" value="Genomic_DNA"/>
</dbReference>
<keyword evidence="1" id="KW-0732">Signal</keyword>
<dbReference type="OrthoDB" id="3010635at2759"/>
<feature type="chain" id="PRO_5020494698" evidence="1">
    <location>
        <begin position="19"/>
        <end position="311"/>
    </location>
</feature>
<evidence type="ECO:0000313" key="3">
    <source>
        <dbReference type="Proteomes" id="UP000297245"/>
    </source>
</evidence>
<dbReference type="Proteomes" id="UP000297245">
    <property type="component" value="Unassembled WGS sequence"/>
</dbReference>
<protein>
    <submittedName>
        <fullName evidence="2">Uncharacterized protein</fullName>
    </submittedName>
</protein>
<dbReference type="Gene3D" id="2.170.15.10">
    <property type="entry name" value="Proaerolysin, chain A, domain 3"/>
    <property type="match status" value="1"/>
</dbReference>
<reference evidence="2 3" key="1">
    <citation type="journal article" date="2019" name="Nat. Ecol. Evol.">
        <title>Megaphylogeny resolves global patterns of mushroom evolution.</title>
        <authorList>
            <person name="Varga T."/>
            <person name="Krizsan K."/>
            <person name="Foldi C."/>
            <person name="Dima B."/>
            <person name="Sanchez-Garcia M."/>
            <person name="Sanchez-Ramirez S."/>
            <person name="Szollosi G.J."/>
            <person name="Szarkandi J.G."/>
            <person name="Papp V."/>
            <person name="Albert L."/>
            <person name="Andreopoulos W."/>
            <person name="Angelini C."/>
            <person name="Antonin V."/>
            <person name="Barry K.W."/>
            <person name="Bougher N.L."/>
            <person name="Buchanan P."/>
            <person name="Buyck B."/>
            <person name="Bense V."/>
            <person name="Catcheside P."/>
            <person name="Chovatia M."/>
            <person name="Cooper J."/>
            <person name="Damon W."/>
            <person name="Desjardin D."/>
            <person name="Finy P."/>
            <person name="Geml J."/>
            <person name="Haridas S."/>
            <person name="Hughes K."/>
            <person name="Justo A."/>
            <person name="Karasinski D."/>
            <person name="Kautmanova I."/>
            <person name="Kiss B."/>
            <person name="Kocsube S."/>
            <person name="Kotiranta H."/>
            <person name="LaButti K.M."/>
            <person name="Lechner B.E."/>
            <person name="Liimatainen K."/>
            <person name="Lipzen A."/>
            <person name="Lukacs Z."/>
            <person name="Mihaltcheva S."/>
            <person name="Morgado L.N."/>
            <person name="Niskanen T."/>
            <person name="Noordeloos M.E."/>
            <person name="Ohm R.A."/>
            <person name="Ortiz-Santana B."/>
            <person name="Ovrebo C."/>
            <person name="Racz N."/>
            <person name="Riley R."/>
            <person name="Savchenko A."/>
            <person name="Shiryaev A."/>
            <person name="Soop K."/>
            <person name="Spirin V."/>
            <person name="Szebenyi C."/>
            <person name="Tomsovsky M."/>
            <person name="Tulloss R.E."/>
            <person name="Uehling J."/>
            <person name="Grigoriev I.V."/>
            <person name="Vagvolgyi C."/>
            <person name="Papp T."/>
            <person name="Martin F.M."/>
            <person name="Miettinen O."/>
            <person name="Hibbett D.S."/>
            <person name="Nagy L.G."/>
        </authorList>
    </citation>
    <scope>NUCLEOTIDE SEQUENCE [LARGE SCALE GENOMIC DNA]</scope>
    <source>
        <strain evidence="2 3">CBS 962.96</strain>
    </source>
</reference>
<feature type="signal peptide" evidence="1">
    <location>
        <begin position="1"/>
        <end position="18"/>
    </location>
</feature>
<accession>A0A4S8L8R4</accession>
<organism evidence="2 3">
    <name type="scientific">Dendrothele bispora (strain CBS 962.96)</name>
    <dbReference type="NCBI Taxonomy" id="1314807"/>
    <lineage>
        <taxon>Eukaryota</taxon>
        <taxon>Fungi</taxon>
        <taxon>Dikarya</taxon>
        <taxon>Basidiomycota</taxon>
        <taxon>Agaricomycotina</taxon>
        <taxon>Agaricomycetes</taxon>
        <taxon>Agaricomycetidae</taxon>
        <taxon>Agaricales</taxon>
        <taxon>Agaricales incertae sedis</taxon>
        <taxon>Dendrothele</taxon>
    </lineage>
</organism>
<dbReference type="AlphaFoldDB" id="A0A4S8L8R4"/>
<evidence type="ECO:0000256" key="1">
    <source>
        <dbReference type="SAM" id="SignalP"/>
    </source>
</evidence>
<keyword evidence="3" id="KW-1185">Reference proteome</keyword>
<gene>
    <name evidence="2" type="ORF">K435DRAFT_870127</name>
</gene>